<proteinExistence type="predicted"/>
<dbReference type="InterPro" id="IPR011009">
    <property type="entry name" value="Kinase-like_dom_sf"/>
</dbReference>
<dbReference type="SUPFAM" id="SSF56112">
    <property type="entry name" value="Protein kinase-like (PK-like)"/>
    <property type="match status" value="1"/>
</dbReference>
<evidence type="ECO:0000259" key="3">
    <source>
        <dbReference type="PROSITE" id="PS50887"/>
    </source>
</evidence>
<dbReference type="InterPro" id="IPR029016">
    <property type="entry name" value="GAF-like_dom_sf"/>
</dbReference>
<evidence type="ECO:0000313" key="5">
    <source>
        <dbReference type="Proteomes" id="UP000637628"/>
    </source>
</evidence>
<dbReference type="InterPro" id="IPR000719">
    <property type="entry name" value="Prot_kinase_dom"/>
</dbReference>
<dbReference type="InterPro" id="IPR043128">
    <property type="entry name" value="Rev_trsase/Diguanyl_cyclase"/>
</dbReference>
<name>A0ABQ3YUS8_9ACTN</name>
<dbReference type="PANTHER" id="PTHR45138:SF9">
    <property type="entry name" value="DIGUANYLATE CYCLASE DGCM-RELATED"/>
    <property type="match status" value="1"/>
</dbReference>
<dbReference type="SUPFAM" id="SSF55781">
    <property type="entry name" value="GAF domain-like"/>
    <property type="match status" value="2"/>
</dbReference>
<dbReference type="SMART" id="SM00267">
    <property type="entry name" value="GGDEF"/>
    <property type="match status" value="1"/>
</dbReference>
<organism evidence="4 5">
    <name type="scientific">Paractinoplanes durhamensis</name>
    <dbReference type="NCBI Taxonomy" id="113563"/>
    <lineage>
        <taxon>Bacteria</taxon>
        <taxon>Bacillati</taxon>
        <taxon>Actinomycetota</taxon>
        <taxon>Actinomycetes</taxon>
        <taxon>Micromonosporales</taxon>
        <taxon>Micromonosporaceae</taxon>
        <taxon>Paractinoplanes</taxon>
    </lineage>
</organism>
<protein>
    <recommendedName>
        <fullName evidence="6">Non-specific serine/threonine protein kinase</fullName>
    </recommendedName>
</protein>
<keyword evidence="5" id="KW-1185">Reference proteome</keyword>
<dbReference type="Pfam" id="PF13191">
    <property type="entry name" value="AAA_16"/>
    <property type="match status" value="1"/>
</dbReference>
<dbReference type="PROSITE" id="PS00108">
    <property type="entry name" value="PROTEIN_KINASE_ST"/>
    <property type="match status" value="1"/>
</dbReference>
<dbReference type="Gene3D" id="1.10.510.10">
    <property type="entry name" value="Transferase(Phosphotransferase) domain 1"/>
    <property type="match status" value="1"/>
</dbReference>
<evidence type="ECO:0000313" key="4">
    <source>
        <dbReference type="EMBL" id="GIE01355.1"/>
    </source>
</evidence>
<dbReference type="SMART" id="SM00382">
    <property type="entry name" value="AAA"/>
    <property type="match status" value="1"/>
</dbReference>
<dbReference type="InterPro" id="IPR003593">
    <property type="entry name" value="AAA+_ATPase"/>
</dbReference>
<dbReference type="SUPFAM" id="SSF55073">
    <property type="entry name" value="Nucleotide cyclase"/>
    <property type="match status" value="1"/>
</dbReference>
<dbReference type="PROSITE" id="PS50011">
    <property type="entry name" value="PROTEIN_KINASE_DOM"/>
    <property type="match status" value="1"/>
</dbReference>
<dbReference type="PROSITE" id="PS50887">
    <property type="entry name" value="GGDEF"/>
    <property type="match status" value="1"/>
</dbReference>
<dbReference type="CDD" id="cd14014">
    <property type="entry name" value="STKc_PknB_like"/>
    <property type="match status" value="1"/>
</dbReference>
<dbReference type="NCBIfam" id="TIGR00254">
    <property type="entry name" value="GGDEF"/>
    <property type="match status" value="1"/>
</dbReference>
<dbReference type="RefSeq" id="WP_203726948.1">
    <property type="nucleotide sequence ID" value="NZ_BOML01000021.1"/>
</dbReference>
<sequence length="1694" mass="180161">MNERQQTAYAPPVRLPEGFGDDVEFVAELGRGAETAVYRIRRDGVDYTLKVLRDAGADTAAAGFQREAALLARLDHPGVPRVFDAGSTDGTPYLVLEFVDGQSLAQRLTAGPLTDIELRRLAADVAGALAAAHRAGLVHRDIKPANIIITGSGRARLIDFGLAAARSSISPDEAVIGTFNYSAPEQTGMLTRAVDGRADLYSLGVVLFQSATGRLPFSADDVGQLLALHAGTPAPDPRSWRPDLPADLAELIGRLLAKDPDDRVQTAQELTAEPAGDGPRLVGRDRERAALAERWQRARDGRGGAVLLHGSAGSGKSVLAAQLGDAARAAGALVLAGKCDDDSALPLAPLRAAIDGYLRTINNLPAEQRGAAVEALREAAGVGAGLLRPLSPTLALMLDAPRLAADERHDQFAAAVASFLTALATRRGGLLLVIDDVQWLDATSSAVLRRLADELADAPLLILATARDDDPDPVAPFDAALGDLIDLRVRVGRLPDASIAELVTGYLAGSAVSAGVMAELAARGGGNPFTTLEYLHALVDAGALRPSWGGWQLDTGRLQSIELPTDVFELVLARIGGLGEPVVEILTTAAAIGSVFDAGLLAEVAGHDPGPALTGGARRGVLHAGPDGYAFVHDRIRESLLSAVDPAGRRRLHQRIAEVLDARAGTDPAAVYAVAGHYAQGERDRTPDRVIATGWAAGQLALAENAPRAALSFLRAAVAVAEAGGGVPDSRFDEALAIAYLAAGQAEAACERLEPALARETEPLRRAALLLQLANAARLRWELELSMTYVHRGLSELGRPLPTHPAAFGLLTAGLLARWVFTGVPRPRRQPVTGAAAERLLLEMALCQTGVTVASMGLQPQFAPVLTLRPALAAHRLGAGPEYALAYTGTSLLAGFMQLTGRRDRIFRRGAALAATMHDPKLSATVAWMHAFAKAAGEEKTWAGMGRLIETERRWIELDYYSNMALLRTHELLAQGYAREALDWNARGRSRLSGSAAFIGHDLAAAMAHSLLGRTPDAPLIPAGVAPQGADIGYWVHYLTAAMQIAVEQDELGTVLDDTMAAFDRFGVPLGPLFGTHRMIFVYESFGRITQARRRPELLGAATAAARRLGKAANDPLLRTYHQIVEANLAELSGRPDRALARLARAERVLAGLDAPLAHYEAARVRARALRATGQEKLSRQQADFALLLAERQGWERRAQWIHQEWGNRSAGVVPDRRNDTQRQRLSAAGADRYRRRLEALQQVNAAAARVLDPQRLARIALDETLHMFAAERAVLFLTGADGALQLSVGRTADGDLTELTGYSASLVERVSLDRQPIVVTGGDEGAALGSESAIVHGLRSIMIAPLELDGRLLGVVYLDSRVAKGVFTDQDVDVLAAVTSQVAVSLETARTAQLEVAVHAARRQRDTAETLRVAMLELTATLDPDQVLDLLRDLVRRTIGADSVHIVDAPSDRAVAVPRNGTAADAPADVTDLLGGAPAWLTVPLNTRGGTHGVLVAGGAEFDAAQLDIAAALAGQGATAYDNARLFAQVQQLAITDALTGLFNRRHFTERAGNQLATARRNNRSLAGLMVDIDHFKNINDTYGHGIGDEVIRAVAEALRAVVREPDALCRYGGEEFALVMSEMEGDPMEIAERLRRTVAELDIRGPAGRVAVTISIGVADLKPDDDLATLLGRADEGLYRAKQDGRDLVRAG</sequence>
<dbReference type="PANTHER" id="PTHR45138">
    <property type="entry name" value="REGULATORY COMPONENTS OF SENSORY TRANSDUCTION SYSTEM"/>
    <property type="match status" value="1"/>
</dbReference>
<dbReference type="Gene3D" id="3.30.70.270">
    <property type="match status" value="1"/>
</dbReference>
<dbReference type="InterPro" id="IPR041664">
    <property type="entry name" value="AAA_16"/>
</dbReference>
<evidence type="ECO:0000259" key="2">
    <source>
        <dbReference type="PROSITE" id="PS50011"/>
    </source>
</evidence>
<dbReference type="InterPro" id="IPR003018">
    <property type="entry name" value="GAF"/>
</dbReference>
<comment type="caution">
    <text evidence="4">The sequence shown here is derived from an EMBL/GenBank/DDBJ whole genome shotgun (WGS) entry which is preliminary data.</text>
</comment>
<dbReference type="InterPro" id="IPR008271">
    <property type="entry name" value="Ser/Thr_kinase_AS"/>
</dbReference>
<dbReference type="Proteomes" id="UP000637628">
    <property type="component" value="Unassembled WGS sequence"/>
</dbReference>
<dbReference type="InterPro" id="IPR050469">
    <property type="entry name" value="Diguanylate_Cyclase"/>
</dbReference>
<dbReference type="SMART" id="SM00065">
    <property type="entry name" value="GAF"/>
    <property type="match status" value="2"/>
</dbReference>
<dbReference type="Gene3D" id="3.40.50.300">
    <property type="entry name" value="P-loop containing nucleotide triphosphate hydrolases"/>
    <property type="match status" value="1"/>
</dbReference>
<dbReference type="SUPFAM" id="SSF52540">
    <property type="entry name" value="P-loop containing nucleoside triphosphate hydrolases"/>
    <property type="match status" value="1"/>
</dbReference>
<dbReference type="Pfam" id="PF00069">
    <property type="entry name" value="Pkinase"/>
    <property type="match status" value="1"/>
</dbReference>
<dbReference type="InterPro" id="IPR000160">
    <property type="entry name" value="GGDEF_dom"/>
</dbReference>
<dbReference type="Gene3D" id="3.30.450.40">
    <property type="match status" value="2"/>
</dbReference>
<evidence type="ECO:0008006" key="6">
    <source>
        <dbReference type="Google" id="ProtNLM"/>
    </source>
</evidence>
<dbReference type="SMART" id="SM00220">
    <property type="entry name" value="S_TKc"/>
    <property type="match status" value="1"/>
</dbReference>
<dbReference type="Gene3D" id="3.30.200.20">
    <property type="entry name" value="Phosphorylase Kinase, domain 1"/>
    <property type="match status" value="1"/>
</dbReference>
<evidence type="ECO:0000256" key="1">
    <source>
        <dbReference type="ARBA" id="ARBA00004167"/>
    </source>
</evidence>
<dbReference type="Pfam" id="PF00990">
    <property type="entry name" value="GGDEF"/>
    <property type="match status" value="1"/>
</dbReference>
<feature type="domain" description="Protein kinase" evidence="2">
    <location>
        <begin position="23"/>
        <end position="281"/>
    </location>
</feature>
<accession>A0ABQ3YUS8</accession>
<dbReference type="CDD" id="cd01949">
    <property type="entry name" value="GGDEF"/>
    <property type="match status" value="1"/>
</dbReference>
<dbReference type="InterPro" id="IPR029787">
    <property type="entry name" value="Nucleotide_cyclase"/>
</dbReference>
<dbReference type="InterPro" id="IPR027417">
    <property type="entry name" value="P-loop_NTPase"/>
</dbReference>
<reference evidence="4 5" key="1">
    <citation type="submission" date="2021-01" db="EMBL/GenBank/DDBJ databases">
        <title>Whole genome shotgun sequence of Actinoplanes durhamensis NBRC 14914.</title>
        <authorList>
            <person name="Komaki H."/>
            <person name="Tamura T."/>
        </authorList>
    </citation>
    <scope>NUCLEOTIDE SEQUENCE [LARGE SCALE GENOMIC DNA]</scope>
    <source>
        <strain evidence="4 5">NBRC 14914</strain>
    </source>
</reference>
<comment type="subcellular location">
    <subcellularLocation>
        <location evidence="1">Membrane</location>
        <topology evidence="1">Single-pass membrane protein</topology>
    </subcellularLocation>
</comment>
<dbReference type="EMBL" id="BOML01000021">
    <property type="protein sequence ID" value="GIE01355.1"/>
    <property type="molecule type" value="Genomic_DNA"/>
</dbReference>
<feature type="domain" description="GGDEF" evidence="3">
    <location>
        <begin position="1565"/>
        <end position="1694"/>
    </location>
</feature>
<dbReference type="Pfam" id="PF01590">
    <property type="entry name" value="GAF"/>
    <property type="match status" value="1"/>
</dbReference>
<gene>
    <name evidence="4" type="ORF">Adu01nite_27050</name>
</gene>